<evidence type="ECO:0000313" key="6">
    <source>
        <dbReference type="EMBL" id="MEB3429602.1"/>
    </source>
</evidence>
<reference evidence="6 7" key="1">
    <citation type="submission" date="2024-01" db="EMBL/GenBank/DDBJ databases">
        <title>Complete genome sequence of Citroniella saccharovorans strain M6.X9, isolated from human fecal sample.</title>
        <authorList>
            <person name="Cheng G."/>
            <person name="Westerholm M."/>
            <person name="Schnurer A."/>
        </authorList>
    </citation>
    <scope>NUCLEOTIDE SEQUENCE [LARGE SCALE GENOMIC DNA]</scope>
    <source>
        <strain evidence="6 7">DSM 29873</strain>
    </source>
</reference>
<dbReference type="CDD" id="cd00165">
    <property type="entry name" value="S4"/>
    <property type="match status" value="1"/>
</dbReference>
<dbReference type="InterPro" id="IPR002942">
    <property type="entry name" value="S4_RNA-bd"/>
</dbReference>
<evidence type="ECO:0000313" key="7">
    <source>
        <dbReference type="Proteomes" id="UP001357733"/>
    </source>
</evidence>
<dbReference type="PROSITE" id="PS50889">
    <property type="entry name" value="S4"/>
    <property type="match status" value="1"/>
</dbReference>
<dbReference type="GO" id="GO:0000455">
    <property type="term" value="P:enzyme-directed rRNA pseudouridine synthesis"/>
    <property type="evidence" value="ECO:0007669"/>
    <property type="project" value="UniProtKB-ARBA"/>
</dbReference>
<keyword evidence="2 4" id="KW-0413">Isomerase</keyword>
<name>A0AAW9MY83_9FIRM</name>
<gene>
    <name evidence="6" type="ORF">VLK81_06195</name>
</gene>
<keyword evidence="3" id="KW-0694">RNA-binding</keyword>
<dbReference type="InterPro" id="IPR018496">
    <property type="entry name" value="PsdUridine_synth_RsuA/RluB_CS"/>
</dbReference>
<dbReference type="InterPro" id="IPR020103">
    <property type="entry name" value="PsdUridine_synth_cat_dom_sf"/>
</dbReference>
<dbReference type="InterPro" id="IPR020094">
    <property type="entry name" value="TruA/RsuA/RluB/E/F_N"/>
</dbReference>
<feature type="domain" description="RNA-binding S4" evidence="5">
    <location>
        <begin position="1"/>
        <end position="65"/>
    </location>
</feature>
<comment type="similarity">
    <text evidence="1 4">Belongs to the pseudouridine synthase RsuA family.</text>
</comment>
<dbReference type="InterPro" id="IPR006145">
    <property type="entry name" value="PsdUridine_synth_RsuA/RluA"/>
</dbReference>
<protein>
    <recommendedName>
        <fullName evidence="4">Pseudouridine synthase</fullName>
        <ecNumber evidence="4">5.4.99.-</ecNumber>
    </recommendedName>
</protein>
<dbReference type="Gene3D" id="3.10.290.10">
    <property type="entry name" value="RNA-binding S4 domain"/>
    <property type="match status" value="1"/>
</dbReference>
<evidence type="ECO:0000256" key="4">
    <source>
        <dbReference type="RuleBase" id="RU003887"/>
    </source>
</evidence>
<accession>A0AAW9MY83</accession>
<evidence type="ECO:0000256" key="1">
    <source>
        <dbReference type="ARBA" id="ARBA00008348"/>
    </source>
</evidence>
<dbReference type="InterPro" id="IPR000748">
    <property type="entry name" value="PsdUridine_synth_RsuA/RluB/E/F"/>
</dbReference>
<comment type="caution">
    <text evidence="6">The sequence shown here is derived from an EMBL/GenBank/DDBJ whole genome shotgun (WGS) entry which is preliminary data.</text>
</comment>
<dbReference type="NCBIfam" id="TIGR00093">
    <property type="entry name" value="pseudouridine synthase"/>
    <property type="match status" value="1"/>
</dbReference>
<dbReference type="EC" id="5.4.99.-" evidence="4"/>
<keyword evidence="7" id="KW-1185">Reference proteome</keyword>
<dbReference type="SMART" id="SM00363">
    <property type="entry name" value="S4"/>
    <property type="match status" value="1"/>
</dbReference>
<evidence type="ECO:0000259" key="5">
    <source>
        <dbReference type="SMART" id="SM00363"/>
    </source>
</evidence>
<dbReference type="PANTHER" id="PTHR47683">
    <property type="entry name" value="PSEUDOURIDINE SYNTHASE FAMILY PROTEIN-RELATED"/>
    <property type="match status" value="1"/>
</dbReference>
<dbReference type="PROSITE" id="PS01149">
    <property type="entry name" value="PSI_RSU"/>
    <property type="match status" value="1"/>
</dbReference>
<proteinExistence type="inferred from homology"/>
<dbReference type="PANTHER" id="PTHR47683:SF2">
    <property type="entry name" value="RNA-BINDING S4 DOMAIN-CONTAINING PROTEIN"/>
    <property type="match status" value="1"/>
</dbReference>
<dbReference type="Pfam" id="PF00849">
    <property type="entry name" value="PseudoU_synth_2"/>
    <property type="match status" value="1"/>
</dbReference>
<dbReference type="CDD" id="cd02870">
    <property type="entry name" value="PseudoU_synth_RsuA_like"/>
    <property type="match status" value="1"/>
</dbReference>
<dbReference type="GO" id="GO:0120159">
    <property type="term" value="F:rRNA pseudouridine synthase activity"/>
    <property type="evidence" value="ECO:0007669"/>
    <property type="project" value="UniProtKB-ARBA"/>
</dbReference>
<dbReference type="Gene3D" id="3.30.70.1560">
    <property type="entry name" value="Alpha-L RNA-binding motif"/>
    <property type="match status" value="1"/>
</dbReference>
<evidence type="ECO:0000256" key="3">
    <source>
        <dbReference type="PROSITE-ProRule" id="PRU00182"/>
    </source>
</evidence>
<dbReference type="AlphaFoldDB" id="A0AAW9MY83"/>
<evidence type="ECO:0000256" key="2">
    <source>
        <dbReference type="ARBA" id="ARBA00023235"/>
    </source>
</evidence>
<dbReference type="InterPro" id="IPR050343">
    <property type="entry name" value="RsuA_PseudoU_synthase"/>
</dbReference>
<dbReference type="InterPro" id="IPR036986">
    <property type="entry name" value="S4_RNA-bd_sf"/>
</dbReference>
<dbReference type="InterPro" id="IPR042092">
    <property type="entry name" value="PsdUridine_s_RsuA/RluB/E/F_cat"/>
</dbReference>
<dbReference type="RefSeq" id="WP_324619781.1">
    <property type="nucleotide sequence ID" value="NZ_JAYKOT010000003.1"/>
</dbReference>
<dbReference type="SUPFAM" id="SSF55174">
    <property type="entry name" value="Alpha-L RNA-binding motif"/>
    <property type="match status" value="1"/>
</dbReference>
<dbReference type="Pfam" id="PF01479">
    <property type="entry name" value="S4"/>
    <property type="match status" value="1"/>
</dbReference>
<dbReference type="GO" id="GO:0003723">
    <property type="term" value="F:RNA binding"/>
    <property type="evidence" value="ECO:0007669"/>
    <property type="project" value="UniProtKB-KW"/>
</dbReference>
<sequence>MRLNKYIRNSGITSRRGADKLIEDGKVKINEIVVTEPFYEVSNSDCVKVEDKKIKQIERFEYYIINKPIGFLSSLSDPFHNQFVSEIVKTDARIYPVGRLDLNSRGLMILTNDGDLAFKISHPNSNITKEYIVKLDKKINNYIAKKFEAGIKIDDKSKVKGRIKEFDPDNFLYSIKIKEGRNRQVRKMFKSVGIKVLDLNRVSIGGLKLGDLKIGHYKKVDRDYILNEVFRD</sequence>
<dbReference type="Proteomes" id="UP001357733">
    <property type="component" value="Unassembled WGS sequence"/>
</dbReference>
<dbReference type="EMBL" id="JAYKOT010000003">
    <property type="protein sequence ID" value="MEB3429602.1"/>
    <property type="molecule type" value="Genomic_DNA"/>
</dbReference>
<dbReference type="Gene3D" id="3.30.70.580">
    <property type="entry name" value="Pseudouridine synthase I, catalytic domain, N-terminal subdomain"/>
    <property type="match status" value="1"/>
</dbReference>
<dbReference type="SUPFAM" id="SSF55120">
    <property type="entry name" value="Pseudouridine synthase"/>
    <property type="match status" value="1"/>
</dbReference>
<organism evidence="6 7">
    <name type="scientific">Citroniella saccharovorans</name>
    <dbReference type="NCBI Taxonomy" id="2053367"/>
    <lineage>
        <taxon>Bacteria</taxon>
        <taxon>Bacillati</taxon>
        <taxon>Bacillota</taxon>
        <taxon>Tissierellia</taxon>
        <taxon>Tissierellales</taxon>
        <taxon>Peptoniphilaceae</taxon>
        <taxon>Citroniella</taxon>
    </lineage>
</organism>